<feature type="transmembrane region" description="Helical" evidence="1">
    <location>
        <begin position="230"/>
        <end position="252"/>
    </location>
</feature>
<feature type="transmembrane region" description="Helical" evidence="1">
    <location>
        <begin position="441"/>
        <end position="461"/>
    </location>
</feature>
<feature type="transmembrane region" description="Helical" evidence="1">
    <location>
        <begin position="29"/>
        <end position="48"/>
    </location>
</feature>
<evidence type="ECO:0000256" key="1">
    <source>
        <dbReference type="SAM" id="Phobius"/>
    </source>
</evidence>
<reference evidence="2 3" key="1">
    <citation type="submission" date="2021-06" db="EMBL/GenBank/DDBJ databases">
        <authorList>
            <person name="Sun Q."/>
            <person name="Li D."/>
        </authorList>
    </citation>
    <scope>NUCLEOTIDE SEQUENCE [LARGE SCALE GENOMIC DNA]</scope>
    <source>
        <strain evidence="2 3">N19</strain>
    </source>
</reference>
<gene>
    <name evidence="2" type="ORF">KQI20_10945</name>
</gene>
<feature type="transmembrane region" description="Helical" evidence="1">
    <location>
        <begin position="279"/>
        <end position="301"/>
    </location>
</feature>
<feature type="transmembrane region" description="Helical" evidence="1">
    <location>
        <begin position="183"/>
        <end position="204"/>
    </location>
</feature>
<keyword evidence="1" id="KW-1133">Transmembrane helix</keyword>
<dbReference type="Proteomes" id="UP001196301">
    <property type="component" value="Unassembled WGS sequence"/>
</dbReference>
<feature type="transmembrane region" description="Helical" evidence="1">
    <location>
        <begin position="101"/>
        <end position="133"/>
    </location>
</feature>
<feature type="transmembrane region" description="Helical" evidence="1">
    <location>
        <begin position="145"/>
        <end position="163"/>
    </location>
</feature>
<organism evidence="2 3">
    <name type="scientific">Intestinibacter bartlettii</name>
    <dbReference type="NCBI Taxonomy" id="261299"/>
    <lineage>
        <taxon>Bacteria</taxon>
        <taxon>Bacillati</taxon>
        <taxon>Bacillota</taxon>
        <taxon>Clostridia</taxon>
        <taxon>Peptostreptococcales</taxon>
        <taxon>Peptostreptococcaceae</taxon>
        <taxon>Intestinibacter</taxon>
    </lineage>
</organism>
<comment type="caution">
    <text evidence="2">The sequence shown here is derived from an EMBL/GenBank/DDBJ whole genome shotgun (WGS) entry which is preliminary data.</text>
</comment>
<evidence type="ECO:0008006" key="4">
    <source>
        <dbReference type="Google" id="ProtNLM"/>
    </source>
</evidence>
<keyword evidence="3" id="KW-1185">Reference proteome</keyword>
<accession>A0ABS6DYX7</accession>
<keyword evidence="1" id="KW-0812">Transmembrane</keyword>
<protein>
    <recommendedName>
        <fullName evidence="4">Cryptic C4-dicarboxylate transporter DcuD</fullName>
    </recommendedName>
</protein>
<evidence type="ECO:0000313" key="2">
    <source>
        <dbReference type="EMBL" id="MBU5336957.1"/>
    </source>
</evidence>
<dbReference type="EMBL" id="JAHLOQ010000033">
    <property type="protein sequence ID" value="MBU5336957.1"/>
    <property type="molecule type" value="Genomic_DNA"/>
</dbReference>
<sequence>MIKVIIPVIALLVIILCKKIPKIGGNVNVGLFTAGALSLLLGGVFNPVDWFGAWINGVDQLAWVICLSIFGSIYASTQVKLGTIDTIMGYLKARFEKSPRILIVCIIIVLVLAGSLLGDAIAASTVIGVLTIGVLASMGISGEKITCLIVMGASMGSLMPPISQAFALSSALTNTEPDLVLRYGYITVPIIVVLMCIYANIIFVNKKTKIPHQNINGKPFEIIKENWSSLIPLILLIVIVVFRTTTIGGVHFDLVPEVLGKVMISENLDLYTALSQISILRGVSNGIVLSIIFVTIVSCLFPKVRGGAKECVVEGMKNVKTTVLIQVCAGFMLGCFYAGGQIEAVQAFAQGLNEHLLKIGGAGSMALIGMLTGSQSTAQNVIFSFFGPALISIGMDPVQVAAAGAHLAAGGMGLPPADLTTFCVAGIVGSMIGKEVDPIKSMIMMIPMCLLMITMGMILLYI</sequence>
<keyword evidence="1" id="KW-0472">Membrane</keyword>
<name>A0ABS6DYX7_9FIRM</name>
<feature type="transmembrane region" description="Helical" evidence="1">
    <location>
        <begin position="60"/>
        <end position="81"/>
    </location>
</feature>
<proteinExistence type="predicted"/>
<dbReference type="RefSeq" id="WP_216571024.1">
    <property type="nucleotide sequence ID" value="NZ_JAHLOQ010000033.1"/>
</dbReference>
<evidence type="ECO:0000313" key="3">
    <source>
        <dbReference type="Proteomes" id="UP001196301"/>
    </source>
</evidence>